<comment type="caution">
    <text evidence="2">The sequence shown here is derived from an EMBL/GenBank/DDBJ whole genome shotgun (WGS) entry which is preliminary data.</text>
</comment>
<reference evidence="2" key="1">
    <citation type="journal article" date="2015" name="Nature">
        <title>Complex archaea that bridge the gap between prokaryotes and eukaryotes.</title>
        <authorList>
            <person name="Spang A."/>
            <person name="Saw J.H."/>
            <person name="Jorgensen S.L."/>
            <person name="Zaremba-Niedzwiedzka K."/>
            <person name="Martijn J."/>
            <person name="Lind A.E."/>
            <person name="van Eijk R."/>
            <person name="Schleper C."/>
            <person name="Guy L."/>
            <person name="Ettema T.J."/>
        </authorList>
    </citation>
    <scope>NUCLEOTIDE SEQUENCE</scope>
</reference>
<sequence length="181" mass="21136">MIPKNLTERIKKKIEKKTKLSFSQREDKIQRALAVALGKKEYDIWLIDTYDTKVIYREGNKERYLVKYKIEKDETITFDWTTKKEVIMTYVTKGEDNEINLEEGFDLMKVDIEGETIPFDKIDKDKQIVGGIVYSAGTKPDAQGDVISSLEELRKASDRYMIKSQGIKKMHKGEFRNDVRV</sequence>
<organism evidence="2">
    <name type="scientific">marine sediment metagenome</name>
    <dbReference type="NCBI Taxonomy" id="412755"/>
    <lineage>
        <taxon>unclassified sequences</taxon>
        <taxon>metagenomes</taxon>
        <taxon>ecological metagenomes</taxon>
    </lineage>
</organism>
<evidence type="ECO:0000259" key="1">
    <source>
        <dbReference type="Pfam" id="PF14550"/>
    </source>
</evidence>
<dbReference type="AlphaFoldDB" id="A0A0F9BU46"/>
<dbReference type="Pfam" id="PF14550">
    <property type="entry name" value="Peptidase_S78_2"/>
    <property type="match status" value="1"/>
</dbReference>
<dbReference type="InterPro" id="IPR027924">
    <property type="entry name" value="XkdF"/>
</dbReference>
<feature type="non-terminal residue" evidence="2">
    <location>
        <position position="181"/>
    </location>
</feature>
<protein>
    <recommendedName>
        <fullName evidence="1">Phage-like element PBSX protein XkdF domain-containing protein</fullName>
    </recommendedName>
</protein>
<feature type="domain" description="Phage-like element PBSX protein XkdF" evidence="1">
    <location>
        <begin position="120"/>
        <end position="172"/>
    </location>
</feature>
<dbReference type="EMBL" id="LAZR01036209">
    <property type="protein sequence ID" value="KKL25454.1"/>
    <property type="molecule type" value="Genomic_DNA"/>
</dbReference>
<accession>A0A0F9BU46</accession>
<gene>
    <name evidence="2" type="ORF">LCGC14_2405110</name>
</gene>
<name>A0A0F9BU46_9ZZZZ</name>
<evidence type="ECO:0000313" key="2">
    <source>
        <dbReference type="EMBL" id="KKL25454.1"/>
    </source>
</evidence>
<proteinExistence type="predicted"/>